<evidence type="ECO:0000313" key="2">
    <source>
        <dbReference type="Proteomes" id="UP000308267"/>
    </source>
</evidence>
<keyword evidence="2" id="KW-1185">Reference proteome</keyword>
<organism evidence="1 2">
    <name type="scientific">Opisthorchis felineus</name>
    <dbReference type="NCBI Taxonomy" id="147828"/>
    <lineage>
        <taxon>Eukaryota</taxon>
        <taxon>Metazoa</taxon>
        <taxon>Spiralia</taxon>
        <taxon>Lophotrochozoa</taxon>
        <taxon>Platyhelminthes</taxon>
        <taxon>Trematoda</taxon>
        <taxon>Digenea</taxon>
        <taxon>Opisthorchiida</taxon>
        <taxon>Opisthorchiata</taxon>
        <taxon>Opisthorchiidae</taxon>
        <taxon>Opisthorchis</taxon>
    </lineage>
</organism>
<dbReference type="Proteomes" id="UP000308267">
    <property type="component" value="Unassembled WGS sequence"/>
</dbReference>
<accession>A0A4S2M8L6</accession>
<dbReference type="EMBL" id="SJOL01003454">
    <property type="protein sequence ID" value="TGZ72666.1"/>
    <property type="molecule type" value="Genomic_DNA"/>
</dbReference>
<dbReference type="AlphaFoldDB" id="A0A4S2M8L6"/>
<reference evidence="1 2" key="1">
    <citation type="journal article" date="2019" name="BMC Genomics">
        <title>New insights from Opisthorchis felineus genome: update on genomics of the epidemiologically important liver flukes.</title>
        <authorList>
            <person name="Ershov N.I."/>
            <person name="Mordvinov V.A."/>
            <person name="Prokhortchouk E.B."/>
            <person name="Pakharukova M.Y."/>
            <person name="Gunbin K.V."/>
            <person name="Ustyantsev K."/>
            <person name="Genaev M.A."/>
            <person name="Blinov A.G."/>
            <person name="Mazur A."/>
            <person name="Boulygina E."/>
            <person name="Tsygankova S."/>
            <person name="Khrameeva E."/>
            <person name="Chekanov N."/>
            <person name="Fan G."/>
            <person name="Xiao A."/>
            <person name="Zhang H."/>
            <person name="Xu X."/>
            <person name="Yang H."/>
            <person name="Solovyev V."/>
            <person name="Lee S.M."/>
            <person name="Liu X."/>
            <person name="Afonnikov D.A."/>
            <person name="Skryabin K.G."/>
        </authorList>
    </citation>
    <scope>NUCLEOTIDE SEQUENCE [LARGE SCALE GENOMIC DNA]</scope>
    <source>
        <strain evidence="1">AK-0245</strain>
        <tissue evidence="1">Whole organism</tissue>
    </source>
</reference>
<evidence type="ECO:0000313" key="1">
    <source>
        <dbReference type="EMBL" id="TGZ72666.1"/>
    </source>
</evidence>
<name>A0A4S2M8L6_OPIFE</name>
<proteinExistence type="predicted"/>
<comment type="caution">
    <text evidence="1">The sequence shown here is derived from an EMBL/GenBank/DDBJ whole genome shotgun (WGS) entry which is preliminary data.</text>
</comment>
<sequence>MLSSYTVLHTCFALEKAKRILWYYSGGHILNGRRVFPMIDVPSHTFRVLSVKVRLFFLMASSHHPCGCVRCYLTRRVIACLDIVIQLLTICCSACLLAGEKTDRLISCPFRLAN</sequence>
<gene>
    <name evidence="1" type="ORF">CRM22_001951</name>
</gene>
<protein>
    <submittedName>
        <fullName evidence="1">Uncharacterized protein</fullName>
    </submittedName>
</protein>